<name>A0A8S4NUP9_OWEFU</name>
<dbReference type="SMART" id="SM00034">
    <property type="entry name" value="CLECT"/>
    <property type="match status" value="1"/>
</dbReference>
<dbReference type="Pfam" id="PF00059">
    <property type="entry name" value="Lectin_C"/>
    <property type="match status" value="1"/>
</dbReference>
<gene>
    <name evidence="4" type="ORF">OFUS_LOCUS11623</name>
</gene>
<accession>A0A8S4NUP9</accession>
<dbReference type="FunFam" id="2.20.100.10:FF:000001">
    <property type="entry name" value="semaphorin-5A isoform X1"/>
    <property type="match status" value="2"/>
</dbReference>
<dbReference type="InterPro" id="IPR036383">
    <property type="entry name" value="TSP1_rpt_sf"/>
</dbReference>
<reference evidence="4" key="1">
    <citation type="submission" date="2022-03" db="EMBL/GenBank/DDBJ databases">
        <authorList>
            <person name="Martin C."/>
        </authorList>
    </citation>
    <scope>NUCLEOTIDE SEQUENCE</scope>
</reference>
<comment type="caution">
    <text evidence="4">The sequence shown here is derived from an EMBL/GenBank/DDBJ whole genome shotgun (WGS) entry which is preliminary data.</text>
</comment>
<evidence type="ECO:0000256" key="2">
    <source>
        <dbReference type="ARBA" id="ARBA00023157"/>
    </source>
</evidence>
<evidence type="ECO:0000256" key="1">
    <source>
        <dbReference type="ARBA" id="ARBA00022737"/>
    </source>
</evidence>
<dbReference type="SMART" id="SM00209">
    <property type="entry name" value="TSP1"/>
    <property type="match status" value="2"/>
</dbReference>
<dbReference type="PANTHER" id="PTHR22906:SF21">
    <property type="entry name" value="SEMA DOMAIN-CONTAINING PROTEIN"/>
    <property type="match status" value="1"/>
</dbReference>
<protein>
    <recommendedName>
        <fullName evidence="3">C-type lectin domain-containing protein</fullName>
    </recommendedName>
</protein>
<dbReference type="PROSITE" id="PS50041">
    <property type="entry name" value="C_TYPE_LECTIN_2"/>
    <property type="match status" value="1"/>
</dbReference>
<keyword evidence="2" id="KW-1015">Disulfide bond</keyword>
<sequence>MQTISVTCVTVSLIRFLFCTLILLSWQAYACTNCWVLFNNKCYAFTESLKRWADVRSFCQQFGDDGDMLVIKSLAELNFLKTEISRRDTSHWTGATDEGDDGNWRWIDGSPWDPEIGERMWYSSIKNYNCAYSRRVGDWDSMSCSNLNRALCKRSLDFGLSLWTEWGECSKTCGDGNRSRTRKYDNPTPADGGNDCNDNNALMETQFCKLIDCPVNGGPGPWTAWQHCSATCGDGEKIRTRECNNPVPAYGGAECSV</sequence>
<dbReference type="PANTHER" id="PTHR22906">
    <property type="entry name" value="PROPERDIN"/>
    <property type="match status" value="1"/>
</dbReference>
<dbReference type="InterPro" id="IPR016186">
    <property type="entry name" value="C-type_lectin-like/link_sf"/>
</dbReference>
<keyword evidence="5" id="KW-1185">Reference proteome</keyword>
<dbReference type="InterPro" id="IPR001304">
    <property type="entry name" value="C-type_lectin-like"/>
</dbReference>
<dbReference type="InterPro" id="IPR016187">
    <property type="entry name" value="CTDL_fold"/>
</dbReference>
<dbReference type="OrthoDB" id="446173at2759"/>
<evidence type="ECO:0000313" key="5">
    <source>
        <dbReference type="Proteomes" id="UP000749559"/>
    </source>
</evidence>
<dbReference type="AlphaFoldDB" id="A0A8S4NUP9"/>
<dbReference type="Gene3D" id="2.20.100.10">
    <property type="entry name" value="Thrombospondin type-1 (TSP1) repeat"/>
    <property type="match status" value="2"/>
</dbReference>
<dbReference type="Pfam" id="PF00090">
    <property type="entry name" value="TSP_1"/>
    <property type="match status" value="2"/>
</dbReference>
<dbReference type="InterPro" id="IPR052065">
    <property type="entry name" value="Compl_asym_regulator"/>
</dbReference>
<dbReference type="InterPro" id="IPR000884">
    <property type="entry name" value="TSP1_rpt"/>
</dbReference>
<dbReference type="SUPFAM" id="SSF56436">
    <property type="entry name" value="C-type lectin-like"/>
    <property type="match status" value="1"/>
</dbReference>
<evidence type="ECO:0000313" key="4">
    <source>
        <dbReference type="EMBL" id="CAH1785594.1"/>
    </source>
</evidence>
<dbReference type="EMBL" id="CAIIXF020000006">
    <property type="protein sequence ID" value="CAH1785594.1"/>
    <property type="molecule type" value="Genomic_DNA"/>
</dbReference>
<dbReference type="Proteomes" id="UP000749559">
    <property type="component" value="Unassembled WGS sequence"/>
</dbReference>
<evidence type="ECO:0000259" key="3">
    <source>
        <dbReference type="PROSITE" id="PS50041"/>
    </source>
</evidence>
<keyword evidence="1" id="KW-0677">Repeat</keyword>
<feature type="domain" description="C-type lectin" evidence="3">
    <location>
        <begin position="38"/>
        <end position="153"/>
    </location>
</feature>
<feature type="non-terminal residue" evidence="4">
    <location>
        <position position="257"/>
    </location>
</feature>
<proteinExistence type="predicted"/>
<dbReference type="SUPFAM" id="SSF82895">
    <property type="entry name" value="TSP-1 type 1 repeat"/>
    <property type="match status" value="2"/>
</dbReference>
<organism evidence="4 5">
    <name type="scientific">Owenia fusiformis</name>
    <name type="common">Polychaete worm</name>
    <dbReference type="NCBI Taxonomy" id="6347"/>
    <lineage>
        <taxon>Eukaryota</taxon>
        <taxon>Metazoa</taxon>
        <taxon>Spiralia</taxon>
        <taxon>Lophotrochozoa</taxon>
        <taxon>Annelida</taxon>
        <taxon>Polychaeta</taxon>
        <taxon>Sedentaria</taxon>
        <taxon>Canalipalpata</taxon>
        <taxon>Sabellida</taxon>
        <taxon>Oweniida</taxon>
        <taxon>Oweniidae</taxon>
        <taxon>Owenia</taxon>
    </lineage>
</organism>
<dbReference type="Gene3D" id="3.10.100.10">
    <property type="entry name" value="Mannose-Binding Protein A, subunit A"/>
    <property type="match status" value="1"/>
</dbReference>
<dbReference type="PROSITE" id="PS50092">
    <property type="entry name" value="TSP1"/>
    <property type="match status" value="2"/>
</dbReference>